<feature type="compositionally biased region" description="Acidic residues" evidence="1">
    <location>
        <begin position="576"/>
        <end position="585"/>
    </location>
</feature>
<name>A0A8H6XAG3_9AGAR</name>
<evidence type="ECO:0000256" key="1">
    <source>
        <dbReference type="SAM" id="MobiDB-lite"/>
    </source>
</evidence>
<reference evidence="2" key="1">
    <citation type="submission" date="2020-05" db="EMBL/GenBank/DDBJ databases">
        <title>Mycena genomes resolve the evolution of fungal bioluminescence.</title>
        <authorList>
            <person name="Tsai I.J."/>
        </authorList>
    </citation>
    <scope>NUCLEOTIDE SEQUENCE</scope>
    <source>
        <strain evidence="2">CCC161011</strain>
    </source>
</reference>
<accession>A0A8H6XAG3</accession>
<dbReference type="AlphaFoldDB" id="A0A8H6XAG3"/>
<comment type="caution">
    <text evidence="2">The sequence shown here is derived from an EMBL/GenBank/DDBJ whole genome shotgun (WGS) entry which is preliminary data.</text>
</comment>
<organism evidence="2 3">
    <name type="scientific">Mycena venus</name>
    <dbReference type="NCBI Taxonomy" id="2733690"/>
    <lineage>
        <taxon>Eukaryota</taxon>
        <taxon>Fungi</taxon>
        <taxon>Dikarya</taxon>
        <taxon>Basidiomycota</taxon>
        <taxon>Agaricomycotina</taxon>
        <taxon>Agaricomycetes</taxon>
        <taxon>Agaricomycetidae</taxon>
        <taxon>Agaricales</taxon>
        <taxon>Marasmiineae</taxon>
        <taxon>Mycenaceae</taxon>
        <taxon>Mycena</taxon>
    </lineage>
</organism>
<proteinExistence type="predicted"/>
<protein>
    <submittedName>
        <fullName evidence="2">Uncharacterized protein</fullName>
    </submittedName>
</protein>
<feature type="region of interest" description="Disordered" evidence="1">
    <location>
        <begin position="555"/>
        <end position="585"/>
    </location>
</feature>
<gene>
    <name evidence="2" type="ORF">MVEN_02142800</name>
</gene>
<evidence type="ECO:0000313" key="3">
    <source>
        <dbReference type="Proteomes" id="UP000620124"/>
    </source>
</evidence>
<dbReference type="EMBL" id="JACAZI010000022">
    <property type="protein sequence ID" value="KAF7337056.1"/>
    <property type="molecule type" value="Genomic_DNA"/>
</dbReference>
<keyword evidence="3" id="KW-1185">Reference proteome</keyword>
<evidence type="ECO:0000313" key="2">
    <source>
        <dbReference type="EMBL" id="KAF7337056.1"/>
    </source>
</evidence>
<dbReference type="PANTHER" id="PTHR40788">
    <property type="entry name" value="CLR5 DOMAIN-CONTAINING PROTEIN-RELATED"/>
    <property type="match status" value="1"/>
</dbReference>
<sequence>MSSMHLRRAKLWQTNELTQSGSTMECSIVEMTLMGNAISKNHSWKNLELKKPGKDCYFTRSHRVDEHLDPRLRTAVSGVSKQALLAYTEHVNVHGLAVPPRTKPPIKRKRGETSISWLARKHEATLAGHKAPEMDWATSRALAISEFDRVRDTWEVWHTSPQRFFDEIHQRGQTTVLSPQILAKPDKDWVRWHKFDDALRGRVYSLTFAHMVWLHASELFEDLFAMGLTTSDQIERAYKKDRHLMLRLIACYAKMEGLSLHLWSNMTQVISASENITRCFIRRRTHSGQPEILLDKSPAGKAAHDLLNDLERVVVHIILKDTHLPFTLCDVMLKELALDPHAADGFDAGTFDVLGELAIVYEFLSQMTESTFGKTLMACSRALQGTEDDLWEVLCPVKRPDVANPPAARFLWGRVYGAVSVVRKEWLETCWRLNMQGLQGPNGLPARIERREYLFGTDFDDLWKWFDEVLWVRSKEHMQVGQHAAMVRHFGLYDVDDPARPTCTGRILSQMVAHVRELESQARAAAARAAAPDPVLIAPTRTAAQSGHAYLAEAGSAPKEKVKTRKSGVAHLEPSSTEDQEEDAAENLPDFLPSGYKVGKKVLKVFHRILEDDRTLPGAEENPAGLKKGQIRWDVFEKAMKRVGFSVCQTAGSSVRFDPPAKNARPITFHRPHPDSLLTPLLIKWIGARLNRNYGWTISTFTQGVDTE</sequence>
<dbReference type="Proteomes" id="UP000620124">
    <property type="component" value="Unassembled WGS sequence"/>
</dbReference>
<dbReference type="OrthoDB" id="2922289at2759"/>
<dbReference type="PANTHER" id="PTHR40788:SF1">
    <property type="entry name" value="IPA PROTEIN"/>
    <property type="match status" value="1"/>
</dbReference>